<keyword evidence="2" id="KW-1185">Reference proteome</keyword>
<proteinExistence type="predicted"/>
<evidence type="ECO:0000313" key="1">
    <source>
        <dbReference type="EMBL" id="RYR42443.1"/>
    </source>
</evidence>
<protein>
    <submittedName>
        <fullName evidence="1">Uncharacterized protein</fullName>
    </submittedName>
</protein>
<dbReference type="AlphaFoldDB" id="A0A445BUR1"/>
<organism evidence="1 2">
    <name type="scientific">Arachis hypogaea</name>
    <name type="common">Peanut</name>
    <dbReference type="NCBI Taxonomy" id="3818"/>
    <lineage>
        <taxon>Eukaryota</taxon>
        <taxon>Viridiplantae</taxon>
        <taxon>Streptophyta</taxon>
        <taxon>Embryophyta</taxon>
        <taxon>Tracheophyta</taxon>
        <taxon>Spermatophyta</taxon>
        <taxon>Magnoliopsida</taxon>
        <taxon>eudicotyledons</taxon>
        <taxon>Gunneridae</taxon>
        <taxon>Pentapetalae</taxon>
        <taxon>rosids</taxon>
        <taxon>fabids</taxon>
        <taxon>Fabales</taxon>
        <taxon>Fabaceae</taxon>
        <taxon>Papilionoideae</taxon>
        <taxon>50 kb inversion clade</taxon>
        <taxon>dalbergioids sensu lato</taxon>
        <taxon>Dalbergieae</taxon>
        <taxon>Pterocarpus clade</taxon>
        <taxon>Arachis</taxon>
    </lineage>
</organism>
<dbReference type="Proteomes" id="UP000289738">
    <property type="component" value="Chromosome A08"/>
</dbReference>
<reference evidence="1 2" key="1">
    <citation type="submission" date="2019-01" db="EMBL/GenBank/DDBJ databases">
        <title>Sequencing of cultivated peanut Arachis hypogaea provides insights into genome evolution and oil improvement.</title>
        <authorList>
            <person name="Chen X."/>
        </authorList>
    </citation>
    <scope>NUCLEOTIDE SEQUENCE [LARGE SCALE GENOMIC DNA]</scope>
    <source>
        <strain evidence="2">cv. Fuhuasheng</strain>
        <tissue evidence="1">Leaves</tissue>
    </source>
</reference>
<sequence length="76" mass="7884">MVITNFNGVGVGFGFGVGCGFGVGWGFGELGPSNLTHCQVQLKAMGLVTLCFPSDHCRKAKLLVPDGIEDAVNVTV</sequence>
<dbReference type="EMBL" id="SDMP01000008">
    <property type="protein sequence ID" value="RYR42443.1"/>
    <property type="molecule type" value="Genomic_DNA"/>
</dbReference>
<comment type="caution">
    <text evidence="1">The sequence shown here is derived from an EMBL/GenBank/DDBJ whole genome shotgun (WGS) entry which is preliminary data.</text>
</comment>
<accession>A0A445BUR1</accession>
<name>A0A445BUR1_ARAHY</name>
<gene>
    <name evidence="1" type="ORF">Ahy_A08g038928</name>
</gene>
<evidence type="ECO:0000313" key="2">
    <source>
        <dbReference type="Proteomes" id="UP000289738"/>
    </source>
</evidence>